<dbReference type="Gene3D" id="3.40.50.2300">
    <property type="match status" value="1"/>
</dbReference>
<dbReference type="PANTHER" id="PTHR44591">
    <property type="entry name" value="STRESS RESPONSE REGULATOR PROTEIN 1"/>
    <property type="match status" value="1"/>
</dbReference>
<organism evidence="4 5">
    <name type="scientific">Halopenitus persicus</name>
    <dbReference type="NCBI Taxonomy" id="1048396"/>
    <lineage>
        <taxon>Archaea</taxon>
        <taxon>Methanobacteriati</taxon>
        <taxon>Methanobacteriota</taxon>
        <taxon>Stenosarchaea group</taxon>
        <taxon>Halobacteria</taxon>
        <taxon>Halobacteriales</taxon>
        <taxon>Haloferacaceae</taxon>
        <taxon>Halopenitus</taxon>
    </lineage>
</organism>
<keyword evidence="1 2" id="KW-0597">Phosphoprotein</keyword>
<evidence type="ECO:0000259" key="3">
    <source>
        <dbReference type="PROSITE" id="PS50110"/>
    </source>
</evidence>
<name>A0A1H3NT24_9EURY</name>
<dbReference type="SUPFAM" id="SSF52172">
    <property type="entry name" value="CheY-like"/>
    <property type="match status" value="1"/>
</dbReference>
<sequence length="213" mass="24417">MSNTDIPSETNGESASVLIVEDERQLADLYATWLTETYDVETAYDGEEALTKLDDSVDVVLLDRRMPSIDGDEVLETMQEQGLDCRVVMVSAVTPDFDVIEMGFDDYLTKPVDGDDLHHTVERMLTRTDYDQIVQEFYQLTSKRAVLKSEKADAELRASDEYDELLDRITVVQNQLEETATEFDDMEFEAVFRTFDSESYDRPSDIDNRSEDQ</sequence>
<accession>A0A1H3NT24</accession>
<feature type="modified residue" description="4-aspartylphosphate" evidence="2">
    <location>
        <position position="63"/>
    </location>
</feature>
<evidence type="ECO:0000256" key="2">
    <source>
        <dbReference type="PROSITE-ProRule" id="PRU00169"/>
    </source>
</evidence>
<dbReference type="CDD" id="cd17574">
    <property type="entry name" value="REC_OmpR"/>
    <property type="match status" value="1"/>
</dbReference>
<dbReference type="InterPro" id="IPR001789">
    <property type="entry name" value="Sig_transdc_resp-reg_receiver"/>
</dbReference>
<evidence type="ECO:0000313" key="4">
    <source>
        <dbReference type="EMBL" id="SDY92042.1"/>
    </source>
</evidence>
<dbReference type="AlphaFoldDB" id="A0A1H3NT24"/>
<dbReference type="GO" id="GO:0000160">
    <property type="term" value="P:phosphorelay signal transduction system"/>
    <property type="evidence" value="ECO:0007669"/>
    <property type="project" value="InterPro"/>
</dbReference>
<proteinExistence type="predicted"/>
<dbReference type="InterPro" id="IPR050595">
    <property type="entry name" value="Bact_response_regulator"/>
</dbReference>
<protein>
    <submittedName>
        <fullName evidence="4">DNA-binding response regulator, OmpR family, contains REC and winged-helix (WHTH) domain</fullName>
    </submittedName>
</protein>
<dbReference type="SMART" id="SM00448">
    <property type="entry name" value="REC"/>
    <property type="match status" value="1"/>
</dbReference>
<keyword evidence="5" id="KW-1185">Reference proteome</keyword>
<dbReference type="EMBL" id="FNPC01000015">
    <property type="protein sequence ID" value="SDY92042.1"/>
    <property type="molecule type" value="Genomic_DNA"/>
</dbReference>
<dbReference type="RefSeq" id="WP_092735183.1">
    <property type="nucleotide sequence ID" value="NZ_FNPC01000015.1"/>
</dbReference>
<dbReference type="GO" id="GO:0003677">
    <property type="term" value="F:DNA binding"/>
    <property type="evidence" value="ECO:0007669"/>
    <property type="project" value="UniProtKB-KW"/>
</dbReference>
<reference evidence="5" key="1">
    <citation type="submission" date="2016-10" db="EMBL/GenBank/DDBJ databases">
        <authorList>
            <person name="Varghese N."/>
            <person name="Submissions S."/>
        </authorList>
    </citation>
    <scope>NUCLEOTIDE SEQUENCE [LARGE SCALE GENOMIC DNA]</scope>
    <source>
        <strain evidence="5">DC30,IBRC 10041,KCTC 4046</strain>
    </source>
</reference>
<dbReference type="Pfam" id="PF00072">
    <property type="entry name" value="Response_reg"/>
    <property type="match status" value="1"/>
</dbReference>
<dbReference type="PANTHER" id="PTHR44591:SF3">
    <property type="entry name" value="RESPONSE REGULATORY DOMAIN-CONTAINING PROTEIN"/>
    <property type="match status" value="1"/>
</dbReference>
<gene>
    <name evidence="4" type="ORF">SAMN05216564_11519</name>
</gene>
<dbReference type="Pfam" id="PF08663">
    <property type="entry name" value="HalX"/>
    <property type="match status" value="1"/>
</dbReference>
<dbReference type="PROSITE" id="PS50110">
    <property type="entry name" value="RESPONSE_REGULATORY"/>
    <property type="match status" value="1"/>
</dbReference>
<feature type="domain" description="Response regulatory" evidence="3">
    <location>
        <begin position="16"/>
        <end position="125"/>
    </location>
</feature>
<dbReference type="InterPro" id="IPR013971">
    <property type="entry name" value="HalX_domain"/>
</dbReference>
<dbReference type="InterPro" id="IPR011006">
    <property type="entry name" value="CheY-like_superfamily"/>
</dbReference>
<keyword evidence="4" id="KW-0238">DNA-binding</keyword>
<dbReference type="Proteomes" id="UP000199079">
    <property type="component" value="Unassembled WGS sequence"/>
</dbReference>
<evidence type="ECO:0000256" key="1">
    <source>
        <dbReference type="ARBA" id="ARBA00022553"/>
    </source>
</evidence>
<evidence type="ECO:0000313" key="5">
    <source>
        <dbReference type="Proteomes" id="UP000199079"/>
    </source>
</evidence>
<dbReference type="OrthoDB" id="86314at2157"/>